<feature type="transmembrane region" description="Helical" evidence="2">
    <location>
        <begin position="101"/>
        <end position="119"/>
    </location>
</feature>
<reference evidence="4" key="1">
    <citation type="journal article" date="2021" name="PeerJ">
        <title>Extensive microbial diversity within the chicken gut microbiome revealed by metagenomics and culture.</title>
        <authorList>
            <person name="Gilroy R."/>
            <person name="Ravi A."/>
            <person name="Getino M."/>
            <person name="Pursley I."/>
            <person name="Horton D.L."/>
            <person name="Alikhan N.F."/>
            <person name="Baker D."/>
            <person name="Gharbi K."/>
            <person name="Hall N."/>
            <person name="Watson M."/>
            <person name="Adriaenssens E.M."/>
            <person name="Foster-Nyarko E."/>
            <person name="Jarju S."/>
            <person name="Secka A."/>
            <person name="Antonio M."/>
            <person name="Oren A."/>
            <person name="Chaudhuri R.R."/>
            <person name="La Ragione R."/>
            <person name="Hildebrand F."/>
            <person name="Pallen M.J."/>
        </authorList>
    </citation>
    <scope>NUCLEOTIDE SEQUENCE</scope>
    <source>
        <strain evidence="4">ChiGjej1B1-98</strain>
    </source>
</reference>
<feature type="transmembrane region" description="Helical" evidence="2">
    <location>
        <begin position="139"/>
        <end position="156"/>
    </location>
</feature>
<dbReference type="CDD" id="cd03506">
    <property type="entry name" value="Delta6-FADS-like"/>
    <property type="match status" value="1"/>
</dbReference>
<keyword evidence="2" id="KW-1133">Transmembrane helix</keyword>
<dbReference type="GO" id="GO:0016717">
    <property type="term" value="F:oxidoreductase activity, acting on paired donors, with oxidation of a pair of donors resulting in the reduction of molecular oxygen to two molecules of water"/>
    <property type="evidence" value="ECO:0007669"/>
    <property type="project" value="TreeGrafter"/>
</dbReference>
<name>A0A9D1YXK6_9MICO</name>
<dbReference type="EMBL" id="DXDC01000463">
    <property type="protein sequence ID" value="HIY67612.1"/>
    <property type="molecule type" value="Genomic_DNA"/>
</dbReference>
<feature type="compositionally biased region" description="Polar residues" evidence="1">
    <location>
        <begin position="33"/>
        <end position="42"/>
    </location>
</feature>
<dbReference type="AlphaFoldDB" id="A0A9D1YXK6"/>
<dbReference type="Proteomes" id="UP000824005">
    <property type="component" value="Unassembled WGS sequence"/>
</dbReference>
<dbReference type="PIRSF" id="PIRSF015921">
    <property type="entry name" value="FA_sphinglp_des"/>
    <property type="match status" value="1"/>
</dbReference>
<evidence type="ECO:0000256" key="2">
    <source>
        <dbReference type="SAM" id="Phobius"/>
    </source>
</evidence>
<dbReference type="Pfam" id="PF00487">
    <property type="entry name" value="FA_desaturase"/>
    <property type="match status" value="1"/>
</dbReference>
<comment type="caution">
    <text evidence="4">The sequence shown here is derived from an EMBL/GenBank/DDBJ whole genome shotgun (WGS) entry which is preliminary data.</text>
</comment>
<accession>A0A9D1YXK6</accession>
<dbReference type="GO" id="GO:0008610">
    <property type="term" value="P:lipid biosynthetic process"/>
    <property type="evidence" value="ECO:0007669"/>
    <property type="project" value="UniProtKB-ARBA"/>
</dbReference>
<organism evidence="4 5">
    <name type="scientific">Candidatus Agrococcus pullicola</name>
    <dbReference type="NCBI Taxonomy" id="2838429"/>
    <lineage>
        <taxon>Bacteria</taxon>
        <taxon>Bacillati</taxon>
        <taxon>Actinomycetota</taxon>
        <taxon>Actinomycetes</taxon>
        <taxon>Micrococcales</taxon>
        <taxon>Microbacteriaceae</taxon>
        <taxon>Agrococcus</taxon>
    </lineage>
</organism>
<keyword evidence="2" id="KW-0812">Transmembrane</keyword>
<feature type="transmembrane region" description="Helical" evidence="2">
    <location>
        <begin position="76"/>
        <end position="95"/>
    </location>
</feature>
<dbReference type="InterPro" id="IPR012171">
    <property type="entry name" value="Fatty_acid_desaturase"/>
</dbReference>
<sequence length="394" mass="43445">MRRIGETRTPDTVTSEASPNPGGITSAGRPRPQSATGASSGVATRKRTAGERPNEFVELARQVKESGLMDRRAGSYVLRLIVLSLAFAGAVTLLLTLGSTAWQLAVAALFGILFTQLAFLSHDSAHQQVFSTGRRNEWFSRIVGNLGVGLSYGWWLKKHSRHHALPNTIGHDGDIATGALVFVPEEAEGRKGFMGWITRRQGWLFFPLLSLFAFALHYNAIRTVLFAPKVKHRALEAALVAIRLIGFPALVFIALGPWLGLAFLGVQLAVFGVYMGGSFAPNHKGMPLIPKDEKVDFLRRQVLTSRNIRGGLLVEWAMGGLNYQIEHHLFPRMPSMNLRKVRPIVQQYCAEHDIPYTETGIVGAYVIVIRYLNRVGLGHADPMECPITAQYRPS</sequence>
<feature type="transmembrane region" description="Helical" evidence="2">
    <location>
        <begin position="203"/>
        <end position="221"/>
    </location>
</feature>
<evidence type="ECO:0000313" key="5">
    <source>
        <dbReference type="Proteomes" id="UP000824005"/>
    </source>
</evidence>
<dbReference type="PANTHER" id="PTHR19353">
    <property type="entry name" value="FATTY ACID DESATURASE 2"/>
    <property type="match status" value="1"/>
</dbReference>
<feature type="domain" description="Fatty acid desaturase" evidence="3">
    <location>
        <begin position="102"/>
        <end position="359"/>
    </location>
</feature>
<proteinExistence type="predicted"/>
<evidence type="ECO:0000313" key="4">
    <source>
        <dbReference type="EMBL" id="HIY67612.1"/>
    </source>
</evidence>
<reference evidence="4" key="2">
    <citation type="submission" date="2021-04" db="EMBL/GenBank/DDBJ databases">
        <authorList>
            <person name="Gilroy R."/>
        </authorList>
    </citation>
    <scope>NUCLEOTIDE SEQUENCE</scope>
    <source>
        <strain evidence="4">ChiGjej1B1-98</strain>
    </source>
</reference>
<gene>
    <name evidence="4" type="ORF">H9830_15210</name>
</gene>
<protein>
    <submittedName>
        <fullName evidence="4">Acyl-CoA desaturase</fullName>
    </submittedName>
</protein>
<keyword evidence="2" id="KW-0472">Membrane</keyword>
<dbReference type="PANTHER" id="PTHR19353:SF19">
    <property type="entry name" value="DELTA(5) FATTY ACID DESATURASE C-RELATED"/>
    <property type="match status" value="1"/>
</dbReference>
<dbReference type="InterPro" id="IPR005804">
    <property type="entry name" value="FA_desaturase_dom"/>
</dbReference>
<feature type="region of interest" description="Disordered" evidence="1">
    <location>
        <begin position="1"/>
        <end position="53"/>
    </location>
</feature>
<evidence type="ECO:0000259" key="3">
    <source>
        <dbReference type="Pfam" id="PF00487"/>
    </source>
</evidence>
<evidence type="ECO:0000256" key="1">
    <source>
        <dbReference type="SAM" id="MobiDB-lite"/>
    </source>
</evidence>
<dbReference type="GO" id="GO:0016020">
    <property type="term" value="C:membrane"/>
    <property type="evidence" value="ECO:0007669"/>
    <property type="project" value="TreeGrafter"/>
</dbReference>
<feature type="transmembrane region" description="Helical" evidence="2">
    <location>
        <begin position="233"/>
        <end position="255"/>
    </location>
</feature>